<dbReference type="Proteomes" id="UP001500192">
    <property type="component" value="Unassembled WGS sequence"/>
</dbReference>
<name>A0ABP8VGF4_9PSEU</name>
<dbReference type="Gene3D" id="1.10.443.10">
    <property type="entry name" value="Intergrase catalytic core"/>
    <property type="match status" value="1"/>
</dbReference>
<evidence type="ECO:0000313" key="3">
    <source>
        <dbReference type="Proteomes" id="UP001500192"/>
    </source>
</evidence>
<comment type="caution">
    <text evidence="2">The sequence shown here is derived from an EMBL/GenBank/DDBJ whole genome shotgun (WGS) entry which is preliminary data.</text>
</comment>
<accession>A0ABP8VGF4</accession>
<dbReference type="InterPro" id="IPR013762">
    <property type="entry name" value="Integrase-like_cat_sf"/>
</dbReference>
<protein>
    <recommendedName>
        <fullName evidence="4">Tyr recombinase domain-containing protein</fullName>
    </recommendedName>
</protein>
<dbReference type="EMBL" id="BAABIB010000128">
    <property type="protein sequence ID" value="GAA4662956.1"/>
    <property type="molecule type" value="Genomic_DNA"/>
</dbReference>
<gene>
    <name evidence="2" type="ORF">GCM10023214_64400</name>
</gene>
<evidence type="ECO:0008006" key="4">
    <source>
        <dbReference type="Google" id="ProtNLM"/>
    </source>
</evidence>
<sequence length="115" mass="12899">MGDEAGLLRDAGLLVAHRGFEPLFQAWNGEWLDPSDVIHRIQEAFAEVGYWWVTSHVFRKTVGLVLDEADLPLSAIADHLGNTQKVADKHYRKRRVANDASADALERMFGDEPAE</sequence>
<dbReference type="SUPFAM" id="SSF56349">
    <property type="entry name" value="DNA breaking-rejoining enzymes"/>
    <property type="match status" value="1"/>
</dbReference>
<organism evidence="2 3">
    <name type="scientific">Amycolatopsis dongchuanensis</name>
    <dbReference type="NCBI Taxonomy" id="1070866"/>
    <lineage>
        <taxon>Bacteria</taxon>
        <taxon>Bacillati</taxon>
        <taxon>Actinomycetota</taxon>
        <taxon>Actinomycetes</taxon>
        <taxon>Pseudonocardiales</taxon>
        <taxon>Pseudonocardiaceae</taxon>
        <taxon>Amycolatopsis</taxon>
    </lineage>
</organism>
<evidence type="ECO:0000256" key="1">
    <source>
        <dbReference type="ARBA" id="ARBA00023172"/>
    </source>
</evidence>
<keyword evidence="1" id="KW-0233">DNA recombination</keyword>
<reference evidence="3" key="1">
    <citation type="journal article" date="2019" name="Int. J. Syst. Evol. Microbiol.">
        <title>The Global Catalogue of Microorganisms (GCM) 10K type strain sequencing project: providing services to taxonomists for standard genome sequencing and annotation.</title>
        <authorList>
            <consortium name="The Broad Institute Genomics Platform"/>
            <consortium name="The Broad Institute Genome Sequencing Center for Infectious Disease"/>
            <person name="Wu L."/>
            <person name="Ma J."/>
        </authorList>
    </citation>
    <scope>NUCLEOTIDE SEQUENCE [LARGE SCALE GENOMIC DNA]</scope>
    <source>
        <strain evidence="3">JCM 18054</strain>
    </source>
</reference>
<proteinExistence type="predicted"/>
<dbReference type="InterPro" id="IPR011010">
    <property type="entry name" value="DNA_brk_join_enz"/>
</dbReference>
<evidence type="ECO:0000313" key="2">
    <source>
        <dbReference type="EMBL" id="GAA4662956.1"/>
    </source>
</evidence>
<keyword evidence="3" id="KW-1185">Reference proteome</keyword>